<dbReference type="EMBL" id="JAIWYP010000011">
    <property type="protein sequence ID" value="KAH3734397.1"/>
    <property type="molecule type" value="Genomic_DNA"/>
</dbReference>
<gene>
    <name evidence="1" type="ORF">DPMN_040837</name>
</gene>
<reference evidence="1" key="1">
    <citation type="journal article" date="2019" name="bioRxiv">
        <title>The Genome of the Zebra Mussel, Dreissena polymorpha: A Resource for Invasive Species Research.</title>
        <authorList>
            <person name="McCartney M.A."/>
            <person name="Auch B."/>
            <person name="Kono T."/>
            <person name="Mallez S."/>
            <person name="Zhang Y."/>
            <person name="Obille A."/>
            <person name="Becker A."/>
            <person name="Abrahante J.E."/>
            <person name="Garbe J."/>
            <person name="Badalamenti J.P."/>
            <person name="Herman A."/>
            <person name="Mangelson H."/>
            <person name="Liachko I."/>
            <person name="Sullivan S."/>
            <person name="Sone E.D."/>
            <person name="Koren S."/>
            <person name="Silverstein K.A.T."/>
            <person name="Beckman K.B."/>
            <person name="Gohl D.M."/>
        </authorList>
    </citation>
    <scope>NUCLEOTIDE SEQUENCE</scope>
    <source>
        <strain evidence="1">Duluth1</strain>
        <tissue evidence="1">Whole animal</tissue>
    </source>
</reference>
<dbReference type="AlphaFoldDB" id="A0A9D4CXN5"/>
<reference evidence="1" key="2">
    <citation type="submission" date="2020-11" db="EMBL/GenBank/DDBJ databases">
        <authorList>
            <person name="McCartney M.A."/>
            <person name="Auch B."/>
            <person name="Kono T."/>
            <person name="Mallez S."/>
            <person name="Becker A."/>
            <person name="Gohl D.M."/>
            <person name="Silverstein K.A.T."/>
            <person name="Koren S."/>
            <person name="Bechman K.B."/>
            <person name="Herman A."/>
            <person name="Abrahante J.E."/>
            <person name="Garbe J."/>
        </authorList>
    </citation>
    <scope>NUCLEOTIDE SEQUENCE</scope>
    <source>
        <strain evidence="1">Duluth1</strain>
        <tissue evidence="1">Whole animal</tissue>
    </source>
</reference>
<name>A0A9D4CXN5_DREPO</name>
<dbReference type="Proteomes" id="UP000828390">
    <property type="component" value="Unassembled WGS sequence"/>
</dbReference>
<evidence type="ECO:0000313" key="1">
    <source>
        <dbReference type="EMBL" id="KAH3734397.1"/>
    </source>
</evidence>
<sequence>MAHLYAISAALKQPIQSYFPPQQLREMSDAYTRTVRGRKVDQRLHLKVTVMWTSMRALECRFDFKCNHFVPLVSPAHCCYISGLSDCEPMDILFSFSDVATDNDNACEKDKLNDASCITVMSDVSDVPTSSTDLDEDQNTSMDNNMSVNANVITHVRP</sequence>
<comment type="caution">
    <text evidence="1">The sequence shown here is derived from an EMBL/GenBank/DDBJ whole genome shotgun (WGS) entry which is preliminary data.</text>
</comment>
<accession>A0A9D4CXN5</accession>
<keyword evidence="2" id="KW-1185">Reference proteome</keyword>
<organism evidence="1 2">
    <name type="scientific">Dreissena polymorpha</name>
    <name type="common">Zebra mussel</name>
    <name type="synonym">Mytilus polymorpha</name>
    <dbReference type="NCBI Taxonomy" id="45954"/>
    <lineage>
        <taxon>Eukaryota</taxon>
        <taxon>Metazoa</taxon>
        <taxon>Spiralia</taxon>
        <taxon>Lophotrochozoa</taxon>
        <taxon>Mollusca</taxon>
        <taxon>Bivalvia</taxon>
        <taxon>Autobranchia</taxon>
        <taxon>Heteroconchia</taxon>
        <taxon>Euheterodonta</taxon>
        <taxon>Imparidentia</taxon>
        <taxon>Neoheterodontei</taxon>
        <taxon>Myida</taxon>
        <taxon>Dreissenoidea</taxon>
        <taxon>Dreissenidae</taxon>
        <taxon>Dreissena</taxon>
    </lineage>
</organism>
<protein>
    <submittedName>
        <fullName evidence="1">Uncharacterized protein</fullName>
    </submittedName>
</protein>
<proteinExistence type="predicted"/>
<evidence type="ECO:0000313" key="2">
    <source>
        <dbReference type="Proteomes" id="UP000828390"/>
    </source>
</evidence>